<protein>
    <recommendedName>
        <fullName evidence="2">PX domain-containing protein</fullName>
    </recommendedName>
</protein>
<evidence type="ECO:0000313" key="3">
    <source>
        <dbReference type="EMBL" id="EER03952.1"/>
    </source>
</evidence>
<dbReference type="OrthoDB" id="430293at2759"/>
<accession>C5LHE3</accession>
<feature type="compositionally biased region" description="Basic and acidic residues" evidence="1">
    <location>
        <begin position="80"/>
        <end position="144"/>
    </location>
</feature>
<dbReference type="PANTHER" id="PTHR22775">
    <property type="entry name" value="SORTING NEXIN"/>
    <property type="match status" value="1"/>
</dbReference>
<dbReference type="Gene3D" id="3.30.1520.10">
    <property type="entry name" value="Phox-like domain"/>
    <property type="match status" value="1"/>
</dbReference>
<dbReference type="CDD" id="cd06093">
    <property type="entry name" value="PX_domain"/>
    <property type="match status" value="1"/>
</dbReference>
<dbReference type="EMBL" id="GG682011">
    <property type="protein sequence ID" value="EER03952.1"/>
    <property type="molecule type" value="Genomic_DNA"/>
</dbReference>
<evidence type="ECO:0000256" key="1">
    <source>
        <dbReference type="SAM" id="MobiDB-lite"/>
    </source>
</evidence>
<feature type="compositionally biased region" description="Basic and acidic residues" evidence="1">
    <location>
        <begin position="269"/>
        <end position="294"/>
    </location>
</feature>
<dbReference type="PROSITE" id="PS50195">
    <property type="entry name" value="PX"/>
    <property type="match status" value="1"/>
</dbReference>
<dbReference type="AlphaFoldDB" id="C5LHE3"/>
<dbReference type="InterPro" id="IPR001683">
    <property type="entry name" value="PX_dom"/>
</dbReference>
<dbReference type="InParanoid" id="C5LHE3"/>
<dbReference type="RefSeq" id="XP_002772136.1">
    <property type="nucleotide sequence ID" value="XM_002772090.1"/>
</dbReference>
<feature type="compositionally biased region" description="Pro residues" evidence="1">
    <location>
        <begin position="145"/>
        <end position="154"/>
    </location>
</feature>
<name>C5LHE3_PERM5</name>
<dbReference type="Proteomes" id="UP000007800">
    <property type="component" value="Unassembled WGS sequence"/>
</dbReference>
<feature type="compositionally biased region" description="Gly residues" evidence="1">
    <location>
        <begin position="166"/>
        <end position="193"/>
    </location>
</feature>
<dbReference type="PANTHER" id="PTHR22775:SF3">
    <property type="entry name" value="SORTING NEXIN-13"/>
    <property type="match status" value="1"/>
</dbReference>
<feature type="compositionally biased region" description="Basic and acidic residues" evidence="1">
    <location>
        <begin position="346"/>
        <end position="371"/>
    </location>
</feature>
<feature type="region of interest" description="Disordered" evidence="1">
    <location>
        <begin position="1"/>
        <end position="248"/>
    </location>
</feature>
<dbReference type="SMART" id="SM00312">
    <property type="entry name" value="PX"/>
    <property type="match status" value="1"/>
</dbReference>
<organism evidence="4">
    <name type="scientific">Perkinsus marinus (strain ATCC 50983 / TXsc)</name>
    <dbReference type="NCBI Taxonomy" id="423536"/>
    <lineage>
        <taxon>Eukaryota</taxon>
        <taxon>Sar</taxon>
        <taxon>Alveolata</taxon>
        <taxon>Perkinsozoa</taxon>
        <taxon>Perkinsea</taxon>
        <taxon>Perkinsida</taxon>
        <taxon>Perkinsidae</taxon>
        <taxon>Perkinsus</taxon>
    </lineage>
</organism>
<evidence type="ECO:0000313" key="4">
    <source>
        <dbReference type="Proteomes" id="UP000007800"/>
    </source>
</evidence>
<feature type="region of interest" description="Disordered" evidence="1">
    <location>
        <begin position="575"/>
        <end position="596"/>
    </location>
</feature>
<sequence>MARSESPDDRRRRRSSRDDRERISRSDRRGKGAKIRLILTAVLGEDSSPRKHRDRSEDRTRRERRRSRSASRDRRHSSRRRDEPQRHRNDREISPREERSGEHKSERKRVEVEDKVPEEKRERDRHRDSREDFDRRRDEKRESPRQPPPPPPPPLERRGPFTPFGKGSGKGSWGKGRYGDGPFGKGKGKGFSGKGWSSGSRGFVWKHDKFEEEIKAEEQIQEEEEEKEPEKKETPQENSPASTARSKPIKFDLYAEKLDDNVVQAVLDNVRERIDKRRDAMKQKREEREAEIQKMIDAGEDPFAKRPREGKPSPARREFERDEPEGGNRRKEPESVRRQESMSPKRNREDARRGSREEEERENRRERESSGMRHQHRGLKMEQQQGHGSLGVIGEIKIADNHLPVRADEITGPAAVTVERVTDEGGVPAGIRYTVKLHIFGGRSGAGDTWTVYRRYSAFNETDHKLYRLLVSASEAVRDVVHLPELPPKTLLVPRLDAEFVAKRREGLQIYLDSLLPSLVAMTPSMQNVVCEFLEVPITARPGLCNPSVPMSGRVPPSEVSAQSFTEQLHGPYSVDNSLQPISSLPAPSGTRSESRIKMTPDETARAKLEAFVGKVQAIRDFECWFMQNKPQFRELSIQLLFVGYDPTGRSYVYNENPHPRIGDSERPVGLLPEIGNFSEDPPVSACAALGFLRKLLSFEYNADAGIYTHVFKASPLFIIQGMHLDKHIRLNRGQSSRLDAFQITRTISPSRDPLLDIFNGDEWAVAEYVFDMAQNSRRWAGYLWDDRRPAWRVSEHKVQRRTHAPRIMKSSVHGPSRGGLDVRKIAQDALLKVSTCVSTITYDDDIDDDQRNGSADGGCTDDAIQDYSQVRVDYHRLATTPPEHMARARLLHLPFHPEYVGALMYDHKAFIENVLELDTEGTTPKLVGCIQGDSESSRSDLKVREKLLEFSYTHYNPLLHNVMLLSLPSRRHDMLPGESAASPRSMTMAASVGSPAAGSGRGNSVQEGTGTCLLTDLLDVVLNAPNCAPGFVKMQLLRAFKKLPAEDGGGYQIAYTSVDLGDELVSRGPGVPTGVWRGHDCCEVSAAAIFGMDSINLVSGDLLGEYIFFWPTLEVMAWQPPMLTLGRMRTD</sequence>
<feature type="compositionally biased region" description="Basic and acidic residues" evidence="1">
    <location>
        <begin position="302"/>
        <end position="340"/>
    </location>
</feature>
<feature type="domain" description="PX" evidence="2">
    <location>
        <begin position="411"/>
        <end position="540"/>
    </location>
</feature>
<feature type="compositionally biased region" description="Low complexity" evidence="1">
    <location>
        <begin position="194"/>
        <end position="203"/>
    </location>
</feature>
<proteinExistence type="predicted"/>
<dbReference type="SUPFAM" id="SSF64268">
    <property type="entry name" value="PX domain"/>
    <property type="match status" value="1"/>
</dbReference>
<feature type="compositionally biased region" description="Basic and acidic residues" evidence="1">
    <location>
        <begin position="1"/>
        <end position="30"/>
    </location>
</feature>
<feature type="compositionally biased region" description="Basic residues" evidence="1">
    <location>
        <begin position="62"/>
        <end position="79"/>
    </location>
</feature>
<evidence type="ECO:0000259" key="2">
    <source>
        <dbReference type="PROSITE" id="PS50195"/>
    </source>
</evidence>
<dbReference type="InterPro" id="IPR036871">
    <property type="entry name" value="PX_dom_sf"/>
</dbReference>
<dbReference type="GeneID" id="9044701"/>
<reference evidence="3 4" key="1">
    <citation type="submission" date="2008-07" db="EMBL/GenBank/DDBJ databases">
        <authorList>
            <person name="El-Sayed N."/>
            <person name="Caler E."/>
            <person name="Inman J."/>
            <person name="Amedeo P."/>
            <person name="Hass B."/>
            <person name="Wortman J."/>
        </authorList>
    </citation>
    <scope>NUCLEOTIDE SEQUENCE [LARGE SCALE GENOMIC DNA]</scope>
    <source>
        <strain evidence="4">ATCC 50983 / TXsc</strain>
    </source>
</reference>
<feature type="compositionally biased region" description="Basic and acidic residues" evidence="1">
    <location>
        <begin position="205"/>
        <end position="218"/>
    </location>
</feature>
<dbReference type="Pfam" id="PF00787">
    <property type="entry name" value="PX"/>
    <property type="match status" value="1"/>
</dbReference>
<gene>
    <name evidence="3" type="ORF">Pmar_PMAR017367</name>
</gene>
<feature type="region of interest" description="Disordered" evidence="1">
    <location>
        <begin position="268"/>
        <end position="386"/>
    </location>
</feature>
<keyword evidence="4" id="KW-1185">Reference proteome</keyword>
<dbReference type="GO" id="GO:0035091">
    <property type="term" value="F:phosphatidylinositol binding"/>
    <property type="evidence" value="ECO:0007669"/>
    <property type="project" value="InterPro"/>
</dbReference>